<gene>
    <name evidence="1" type="ORF">GN299_26495</name>
</gene>
<protein>
    <submittedName>
        <fullName evidence="1">Integrase</fullName>
    </submittedName>
</protein>
<reference evidence="1 2" key="1">
    <citation type="submission" date="2019-12" db="EMBL/GenBank/DDBJ databases">
        <authorList>
            <person name="Woiski C."/>
        </authorList>
    </citation>
    <scope>NUCLEOTIDE SEQUENCE [LARGE SCALE GENOMIC DNA]</scope>
    <source>
        <strain evidence="1 2">BOE100</strain>
    </source>
</reference>
<evidence type="ECO:0000313" key="1">
    <source>
        <dbReference type="EMBL" id="KAF0251852.1"/>
    </source>
</evidence>
<dbReference type="RefSeq" id="WP_152906053.1">
    <property type="nucleotide sequence ID" value="NZ_BBQL01000021.1"/>
</dbReference>
<dbReference type="AlphaFoldDB" id="A0A7V8J1Z7"/>
<name>A0A7V8J1Z7_PSEPU</name>
<dbReference type="Proteomes" id="UP000442695">
    <property type="component" value="Unassembled WGS sequence"/>
</dbReference>
<comment type="caution">
    <text evidence="1">The sequence shown here is derived from an EMBL/GenBank/DDBJ whole genome shotgun (WGS) entry which is preliminary data.</text>
</comment>
<proteinExistence type="predicted"/>
<evidence type="ECO:0000313" key="2">
    <source>
        <dbReference type="Proteomes" id="UP000442695"/>
    </source>
</evidence>
<organism evidence="1 2">
    <name type="scientific">Pseudomonas putida</name>
    <name type="common">Arthrobacter siderocapsulatus</name>
    <dbReference type="NCBI Taxonomy" id="303"/>
    <lineage>
        <taxon>Bacteria</taxon>
        <taxon>Pseudomonadati</taxon>
        <taxon>Pseudomonadota</taxon>
        <taxon>Gammaproteobacteria</taxon>
        <taxon>Pseudomonadales</taxon>
        <taxon>Pseudomonadaceae</taxon>
        <taxon>Pseudomonas</taxon>
    </lineage>
</organism>
<sequence>MIDWTREDFVRYADFVAKPDPSWCATSRQARFIPSVQRGFRDWVINPDWLPFDASRAAGAENEIDGNVWKREIRIVTQFLNYYLKDVGTNRLNVAKAPLSHLLLKHPTAREIISDVEMTWIIRNLERLLPSSDFQSIELCLTIARYSSQRLDRVIGSSTNPGHLDQFVLDESGRWLERNADGVGWKRLSVEFDEVFTRYLHYHNIDGSHLLPALPIFPVENARGALGLKKLGVILAGSRETLGQLADASNSAEIRGAARKFRGLTVVAFLNSTAQRK</sequence>
<accession>A0A7V8J1Z7</accession>
<dbReference type="EMBL" id="WOWR01000051">
    <property type="protein sequence ID" value="KAF0251852.1"/>
    <property type="molecule type" value="Genomic_DNA"/>
</dbReference>